<comment type="pathway">
    <text evidence="3 12">Purine metabolism; IMP biosynthesis via de novo pathway; N(1)-(5-phospho-D-ribosyl)glycinamide from 5-phospho-alpha-D-ribose 1-diphosphate: step 2/2.</text>
</comment>
<evidence type="ECO:0000256" key="7">
    <source>
        <dbReference type="ARBA" id="ARBA00022755"/>
    </source>
</evidence>
<evidence type="ECO:0000256" key="12">
    <source>
        <dbReference type="HAMAP-Rule" id="MF_00138"/>
    </source>
</evidence>
<accession>A0ABW5A2A2</accession>
<evidence type="ECO:0000256" key="10">
    <source>
        <dbReference type="ARBA" id="ARBA00042242"/>
    </source>
</evidence>
<dbReference type="InterPro" id="IPR016185">
    <property type="entry name" value="PreATP-grasp_dom_sf"/>
</dbReference>
<dbReference type="Proteomes" id="UP001597343">
    <property type="component" value="Unassembled WGS sequence"/>
</dbReference>
<name>A0ABW5A2A2_9BACL</name>
<evidence type="ECO:0000256" key="2">
    <source>
        <dbReference type="ARBA" id="ARBA00001946"/>
    </source>
</evidence>
<reference evidence="16" key="1">
    <citation type="journal article" date="2019" name="Int. J. Syst. Evol. Microbiol.">
        <title>The Global Catalogue of Microorganisms (GCM) 10K type strain sequencing project: providing services to taxonomists for standard genome sequencing and annotation.</title>
        <authorList>
            <consortium name="The Broad Institute Genomics Platform"/>
            <consortium name="The Broad Institute Genome Sequencing Center for Infectious Disease"/>
            <person name="Wu L."/>
            <person name="Ma J."/>
        </authorList>
    </citation>
    <scope>NUCLEOTIDE SEQUENCE [LARGE SCALE GENOMIC DNA]</scope>
    <source>
        <strain evidence="16">CGMCC 1.13574</strain>
    </source>
</reference>
<dbReference type="InterPro" id="IPR000115">
    <property type="entry name" value="PRibGlycinamide_synth"/>
</dbReference>
<gene>
    <name evidence="12 15" type="primary">purD</name>
    <name evidence="15" type="ORF">ACFSOY_19995</name>
</gene>
<dbReference type="InterPro" id="IPR037123">
    <property type="entry name" value="PRibGlycinamide_synth_C_sf"/>
</dbReference>
<dbReference type="Gene3D" id="3.90.600.10">
    <property type="entry name" value="Phosphoribosylglycinamide synthetase, C-terminal domain"/>
    <property type="match status" value="1"/>
</dbReference>
<evidence type="ECO:0000256" key="8">
    <source>
        <dbReference type="ARBA" id="ARBA00022840"/>
    </source>
</evidence>
<sequence length="421" mass="44507">MKVLVVGGGGREHAIIWKLAQSPQQPQLYCAPGNPGIAELATCIDIGVEEVQALADFAEREGIDLTVVGPEAALLVGIVDHFEQRGLRIFGPKKAAALIEGSKAFAKEVMVAQGVPTAASAYFGSLEAAKEYVRAQGAPIVIKADGLAAGKGVVVAMTLEEAEAALDMMMKDKAFGESGAQVVVEEFLTGQEATIMAFVSGDQVHLMVPSQDHKPAYDGDQGPNTGGMGTYSPVPVVDQALLKQVEETIIRPVIHFLAGNGSPFKGILYTGLMLTADGPKVIEFNARFGDPETQVVLPRLETDVLDIFNAVVDGTLDQLNIAWSDRAAVCVILAAEGYPASYRKGDLIAGLDQVGDQAVIFHAGTKRTGEGIVTNGGRVLGVTGFGADLKAAQAEAYRLVERVTFEGVHYRKDIAEKAFRS</sequence>
<dbReference type="SUPFAM" id="SSF51246">
    <property type="entry name" value="Rudiment single hybrid motif"/>
    <property type="match status" value="1"/>
</dbReference>
<dbReference type="InterPro" id="IPR020561">
    <property type="entry name" value="PRibGlycinamid_synth_ATP-grasp"/>
</dbReference>
<evidence type="ECO:0000256" key="4">
    <source>
        <dbReference type="ARBA" id="ARBA00013255"/>
    </source>
</evidence>
<evidence type="ECO:0000256" key="1">
    <source>
        <dbReference type="ARBA" id="ARBA00001936"/>
    </source>
</evidence>
<comment type="cofactor">
    <cofactor evidence="1">
        <name>Mn(2+)</name>
        <dbReference type="ChEBI" id="CHEBI:29035"/>
    </cofactor>
</comment>
<dbReference type="InterPro" id="IPR020560">
    <property type="entry name" value="PRibGlycinamide_synth_C-dom"/>
</dbReference>
<keyword evidence="7 12" id="KW-0658">Purine biosynthesis</keyword>
<evidence type="ECO:0000313" key="15">
    <source>
        <dbReference type="EMBL" id="MFD2172233.1"/>
    </source>
</evidence>
<evidence type="ECO:0000256" key="13">
    <source>
        <dbReference type="PROSITE-ProRule" id="PRU00409"/>
    </source>
</evidence>
<dbReference type="HAMAP" id="MF_00138">
    <property type="entry name" value="GARS"/>
    <property type="match status" value="1"/>
</dbReference>
<dbReference type="EC" id="6.3.4.13" evidence="4 12"/>
<keyword evidence="6 13" id="KW-0547">Nucleotide-binding</keyword>
<organism evidence="15 16">
    <name type="scientific">Tumebacillus lipolyticus</name>
    <dbReference type="NCBI Taxonomy" id="1280370"/>
    <lineage>
        <taxon>Bacteria</taxon>
        <taxon>Bacillati</taxon>
        <taxon>Bacillota</taxon>
        <taxon>Bacilli</taxon>
        <taxon>Bacillales</taxon>
        <taxon>Alicyclobacillaceae</taxon>
        <taxon>Tumebacillus</taxon>
    </lineage>
</organism>
<dbReference type="Gene3D" id="3.40.50.20">
    <property type="match status" value="1"/>
</dbReference>
<dbReference type="SUPFAM" id="SSF56059">
    <property type="entry name" value="Glutathione synthetase ATP-binding domain-like"/>
    <property type="match status" value="1"/>
</dbReference>
<dbReference type="InterPro" id="IPR011761">
    <property type="entry name" value="ATP-grasp"/>
</dbReference>
<dbReference type="PROSITE" id="PS00184">
    <property type="entry name" value="GARS"/>
    <property type="match status" value="1"/>
</dbReference>
<dbReference type="PROSITE" id="PS50975">
    <property type="entry name" value="ATP_GRASP"/>
    <property type="match status" value="1"/>
</dbReference>
<dbReference type="SMART" id="SM01209">
    <property type="entry name" value="GARS_A"/>
    <property type="match status" value="1"/>
</dbReference>
<dbReference type="InterPro" id="IPR020559">
    <property type="entry name" value="PRibGlycinamide_synth_CS"/>
</dbReference>
<dbReference type="GO" id="GO:0004637">
    <property type="term" value="F:phosphoribosylamine-glycine ligase activity"/>
    <property type="evidence" value="ECO:0007669"/>
    <property type="project" value="UniProtKB-EC"/>
</dbReference>
<dbReference type="Gene3D" id="3.30.1490.20">
    <property type="entry name" value="ATP-grasp fold, A domain"/>
    <property type="match status" value="1"/>
</dbReference>
<protein>
    <recommendedName>
        <fullName evidence="4 12">Phosphoribosylamine--glycine ligase</fullName>
        <ecNumber evidence="4 12">6.3.4.13</ecNumber>
    </recommendedName>
    <alternativeName>
        <fullName evidence="12">GARS</fullName>
    </alternativeName>
    <alternativeName>
        <fullName evidence="10 12">Glycinamide ribonucleotide synthetase</fullName>
    </alternativeName>
    <alternativeName>
        <fullName evidence="11 12">Phosphoribosylglycinamide synthetase</fullName>
    </alternativeName>
</protein>
<feature type="domain" description="ATP-grasp" evidence="14">
    <location>
        <begin position="107"/>
        <end position="313"/>
    </location>
</feature>
<proteinExistence type="inferred from homology"/>
<comment type="caution">
    <text evidence="15">The sequence shown here is derived from an EMBL/GenBank/DDBJ whole genome shotgun (WGS) entry which is preliminary data.</text>
</comment>
<comment type="cofactor">
    <cofactor evidence="2">
        <name>Mg(2+)</name>
        <dbReference type="ChEBI" id="CHEBI:18420"/>
    </cofactor>
</comment>
<dbReference type="EMBL" id="JBHUIO010000019">
    <property type="protein sequence ID" value="MFD2172233.1"/>
    <property type="molecule type" value="Genomic_DNA"/>
</dbReference>
<evidence type="ECO:0000256" key="9">
    <source>
        <dbReference type="ARBA" id="ARBA00038345"/>
    </source>
</evidence>
<evidence type="ECO:0000313" key="16">
    <source>
        <dbReference type="Proteomes" id="UP001597343"/>
    </source>
</evidence>
<dbReference type="NCBIfam" id="TIGR00877">
    <property type="entry name" value="purD"/>
    <property type="match status" value="1"/>
</dbReference>
<dbReference type="PANTHER" id="PTHR43472">
    <property type="entry name" value="PHOSPHORIBOSYLAMINE--GLYCINE LIGASE"/>
    <property type="match status" value="1"/>
</dbReference>
<dbReference type="InterPro" id="IPR020562">
    <property type="entry name" value="PRibGlycinamide_synth_N"/>
</dbReference>
<dbReference type="Pfam" id="PF02843">
    <property type="entry name" value="GARS_C"/>
    <property type="match status" value="1"/>
</dbReference>
<dbReference type="Gene3D" id="3.30.470.20">
    <property type="entry name" value="ATP-grasp fold, B domain"/>
    <property type="match status" value="1"/>
</dbReference>
<dbReference type="SMART" id="SM01210">
    <property type="entry name" value="GARS_C"/>
    <property type="match status" value="1"/>
</dbReference>
<dbReference type="InterPro" id="IPR011054">
    <property type="entry name" value="Rudment_hybrid_motif"/>
</dbReference>
<dbReference type="Pfam" id="PF02844">
    <property type="entry name" value="GARS_N"/>
    <property type="match status" value="1"/>
</dbReference>
<dbReference type="PANTHER" id="PTHR43472:SF1">
    <property type="entry name" value="PHOSPHORIBOSYLAMINE--GLYCINE LIGASE, CHLOROPLASTIC"/>
    <property type="match status" value="1"/>
</dbReference>
<evidence type="ECO:0000256" key="6">
    <source>
        <dbReference type="ARBA" id="ARBA00022741"/>
    </source>
</evidence>
<dbReference type="Pfam" id="PF01071">
    <property type="entry name" value="GARS_A"/>
    <property type="match status" value="1"/>
</dbReference>
<keyword evidence="8 13" id="KW-0067">ATP-binding</keyword>
<evidence type="ECO:0000256" key="11">
    <source>
        <dbReference type="ARBA" id="ARBA00042864"/>
    </source>
</evidence>
<dbReference type="SUPFAM" id="SSF52440">
    <property type="entry name" value="PreATP-grasp domain"/>
    <property type="match status" value="1"/>
</dbReference>
<evidence type="ECO:0000259" key="14">
    <source>
        <dbReference type="PROSITE" id="PS50975"/>
    </source>
</evidence>
<keyword evidence="5 12" id="KW-0436">Ligase</keyword>
<evidence type="ECO:0000256" key="3">
    <source>
        <dbReference type="ARBA" id="ARBA00005174"/>
    </source>
</evidence>
<evidence type="ECO:0000256" key="5">
    <source>
        <dbReference type="ARBA" id="ARBA00022598"/>
    </source>
</evidence>
<dbReference type="RefSeq" id="WP_386049622.1">
    <property type="nucleotide sequence ID" value="NZ_JBHUIO010000019.1"/>
</dbReference>
<keyword evidence="16" id="KW-1185">Reference proteome</keyword>
<comment type="similarity">
    <text evidence="9 12">Belongs to the GARS family.</text>
</comment>
<comment type="catalytic activity">
    <reaction evidence="12">
        <text>5-phospho-beta-D-ribosylamine + glycine + ATP = N(1)-(5-phospho-beta-D-ribosyl)glycinamide + ADP + phosphate + H(+)</text>
        <dbReference type="Rhea" id="RHEA:17453"/>
        <dbReference type="ChEBI" id="CHEBI:15378"/>
        <dbReference type="ChEBI" id="CHEBI:30616"/>
        <dbReference type="ChEBI" id="CHEBI:43474"/>
        <dbReference type="ChEBI" id="CHEBI:57305"/>
        <dbReference type="ChEBI" id="CHEBI:58681"/>
        <dbReference type="ChEBI" id="CHEBI:143788"/>
        <dbReference type="ChEBI" id="CHEBI:456216"/>
        <dbReference type="EC" id="6.3.4.13"/>
    </reaction>
</comment>
<dbReference type="InterPro" id="IPR013815">
    <property type="entry name" value="ATP_grasp_subdomain_1"/>
</dbReference>